<reference evidence="2 3" key="1">
    <citation type="submission" date="2023-07" db="EMBL/GenBank/DDBJ databases">
        <title>Sequencing the genomes of 1000 actinobacteria strains.</title>
        <authorList>
            <person name="Klenk H.-P."/>
        </authorList>
    </citation>
    <scope>NUCLEOTIDE SEQUENCE [LARGE SCALE GENOMIC DNA]</scope>
    <source>
        <strain evidence="2 3">DSM 14555</strain>
    </source>
</reference>
<keyword evidence="3" id="KW-1185">Reference proteome</keyword>
<dbReference type="SUPFAM" id="SSF54593">
    <property type="entry name" value="Glyoxalase/Bleomycin resistance protein/Dihydroxybiphenyl dioxygenase"/>
    <property type="match status" value="1"/>
</dbReference>
<dbReference type="PANTHER" id="PTHR36113:SF6">
    <property type="entry name" value="FOSFOMYCIN RESISTANCE PROTEIN FOSX"/>
    <property type="match status" value="1"/>
</dbReference>
<dbReference type="EMBL" id="JAVDQF010000001">
    <property type="protein sequence ID" value="MDR6268192.1"/>
    <property type="molecule type" value="Genomic_DNA"/>
</dbReference>
<dbReference type="InterPro" id="IPR051332">
    <property type="entry name" value="Fosfomycin_Res_Enzymes"/>
</dbReference>
<feature type="domain" description="VOC" evidence="1">
    <location>
        <begin position="7"/>
        <end position="134"/>
    </location>
</feature>
<dbReference type="Gene3D" id="3.10.180.10">
    <property type="entry name" value="2,3-Dihydroxybiphenyl 1,2-Dioxygenase, domain 1"/>
    <property type="match status" value="1"/>
</dbReference>
<name>A0ABU1J6Z7_9MICC</name>
<dbReference type="Pfam" id="PF13669">
    <property type="entry name" value="Glyoxalase_4"/>
    <property type="match status" value="1"/>
</dbReference>
<sequence length="135" mass="14692">MELSLAGLHHLEIWVQDFAAAERSLGWLLGRLGFARRDSWGADPIGASWQIGDFYLVLEAGPAVSAGHDRMRAGLNHLAFTVPDADTVESILAESSQHGWTLMFAEQHPYAGGAAHYAGYLEDAQGFEVELVAQQ</sequence>
<gene>
    <name evidence="2" type="ORF">JOE69_000430</name>
</gene>
<dbReference type="Proteomes" id="UP001185069">
    <property type="component" value="Unassembled WGS sequence"/>
</dbReference>
<organism evidence="2 3">
    <name type="scientific">Arthrobacter russicus</name>
    <dbReference type="NCBI Taxonomy" id="172040"/>
    <lineage>
        <taxon>Bacteria</taxon>
        <taxon>Bacillati</taxon>
        <taxon>Actinomycetota</taxon>
        <taxon>Actinomycetes</taxon>
        <taxon>Micrococcales</taxon>
        <taxon>Micrococcaceae</taxon>
        <taxon>Arthrobacter</taxon>
    </lineage>
</organism>
<dbReference type="InterPro" id="IPR037523">
    <property type="entry name" value="VOC_core"/>
</dbReference>
<proteinExistence type="predicted"/>
<dbReference type="PROSITE" id="PS51819">
    <property type="entry name" value="VOC"/>
    <property type="match status" value="1"/>
</dbReference>
<evidence type="ECO:0000313" key="3">
    <source>
        <dbReference type="Proteomes" id="UP001185069"/>
    </source>
</evidence>
<dbReference type="InterPro" id="IPR029068">
    <property type="entry name" value="Glyas_Bleomycin-R_OHBP_Dase"/>
</dbReference>
<comment type="caution">
    <text evidence="2">The sequence shown here is derived from an EMBL/GenBank/DDBJ whole genome shotgun (WGS) entry which is preliminary data.</text>
</comment>
<accession>A0ABU1J6Z7</accession>
<dbReference type="PANTHER" id="PTHR36113">
    <property type="entry name" value="LYASE, PUTATIVE-RELATED-RELATED"/>
    <property type="match status" value="1"/>
</dbReference>
<protein>
    <submittedName>
        <fullName evidence="2">Catechol 2,3-dioxygenase-like lactoylglutathione lyase family enzyme</fullName>
    </submittedName>
</protein>
<evidence type="ECO:0000259" key="1">
    <source>
        <dbReference type="PROSITE" id="PS51819"/>
    </source>
</evidence>
<evidence type="ECO:0000313" key="2">
    <source>
        <dbReference type="EMBL" id="MDR6268192.1"/>
    </source>
</evidence>
<dbReference type="RefSeq" id="WP_343876587.1">
    <property type="nucleotide sequence ID" value="NZ_BAAAHY010000006.1"/>
</dbReference>